<dbReference type="EMBL" id="FPAB01000007">
    <property type="protein sequence ID" value="SFT11045.1"/>
    <property type="molecule type" value="Genomic_DNA"/>
</dbReference>
<keyword evidence="3" id="KW-1185">Reference proteome</keyword>
<dbReference type="Proteomes" id="UP000198873">
    <property type="component" value="Unassembled WGS sequence"/>
</dbReference>
<name>A0A1I6VBN9_9ACTN</name>
<organism evidence="2 3">
    <name type="scientific">Streptomyces harbinensis</name>
    <dbReference type="NCBI Taxonomy" id="1176198"/>
    <lineage>
        <taxon>Bacteria</taxon>
        <taxon>Bacillati</taxon>
        <taxon>Actinomycetota</taxon>
        <taxon>Actinomycetes</taxon>
        <taxon>Kitasatosporales</taxon>
        <taxon>Streptomycetaceae</taxon>
        <taxon>Streptomyces</taxon>
    </lineage>
</organism>
<reference evidence="3" key="1">
    <citation type="submission" date="2016-10" db="EMBL/GenBank/DDBJ databases">
        <authorList>
            <person name="Varghese N."/>
            <person name="Submissions S."/>
        </authorList>
    </citation>
    <scope>NUCLEOTIDE SEQUENCE [LARGE SCALE GENOMIC DNA]</scope>
    <source>
        <strain evidence="3">CGMCC 4.7047</strain>
    </source>
</reference>
<evidence type="ECO:0000313" key="3">
    <source>
        <dbReference type="Proteomes" id="UP000198873"/>
    </source>
</evidence>
<gene>
    <name evidence="2" type="ORF">SAMN05444716_107312</name>
</gene>
<sequence>MNDARTITGVCRAASAGSGPGWWHWTCPGPGATRVTATYTLLSDCACPCHTVAGQARLPEVPGPYRSLVPHDRHRPGEDAP</sequence>
<protein>
    <submittedName>
        <fullName evidence="2">Uncharacterized protein</fullName>
    </submittedName>
</protein>
<evidence type="ECO:0000313" key="2">
    <source>
        <dbReference type="EMBL" id="SFT11045.1"/>
    </source>
</evidence>
<evidence type="ECO:0000256" key="1">
    <source>
        <dbReference type="SAM" id="MobiDB-lite"/>
    </source>
</evidence>
<dbReference type="AlphaFoldDB" id="A0A1I6VBN9"/>
<proteinExistence type="predicted"/>
<dbReference type="RefSeq" id="WP_093843961.1">
    <property type="nucleotide sequence ID" value="NZ_CP054938.1"/>
</dbReference>
<dbReference type="STRING" id="1176198.SAMN05444716_107312"/>
<accession>A0A1I6VBN9</accession>
<feature type="region of interest" description="Disordered" evidence="1">
    <location>
        <begin position="61"/>
        <end position="81"/>
    </location>
</feature>
<feature type="compositionally biased region" description="Basic and acidic residues" evidence="1">
    <location>
        <begin position="69"/>
        <end position="81"/>
    </location>
</feature>